<keyword evidence="1" id="KW-0812">Transmembrane</keyword>
<dbReference type="EMBL" id="GIFC01000644">
    <property type="protein sequence ID" value="MXU82727.1"/>
    <property type="molecule type" value="Transcribed_RNA"/>
</dbReference>
<reference evidence="2" key="1">
    <citation type="submission" date="2019-12" db="EMBL/GenBank/DDBJ databases">
        <title>An insight into the sialome of adult female Ixodes ricinus ticks feeding for 6 days.</title>
        <authorList>
            <person name="Perner J."/>
            <person name="Ribeiro J.M.C."/>
        </authorList>
    </citation>
    <scope>NUCLEOTIDE SEQUENCE</scope>
    <source>
        <strain evidence="2">Semi-engorged</strain>
        <tissue evidence="2">Salivary glands</tissue>
    </source>
</reference>
<evidence type="ECO:0000313" key="2">
    <source>
        <dbReference type="EMBL" id="MXU82727.1"/>
    </source>
</evidence>
<proteinExistence type="predicted"/>
<evidence type="ECO:0000256" key="1">
    <source>
        <dbReference type="SAM" id="Phobius"/>
    </source>
</evidence>
<protein>
    <submittedName>
        <fullName evidence="2">Putative secreted protein</fullName>
    </submittedName>
</protein>
<sequence length="70" mass="7892">MLWKLAPAPRTAARIKLMGIVLFLLPSRLATLLATDVIALTSARVHLNACLGIILIFCFRNTYYEFRVTK</sequence>
<name>A0A6B0U0K3_IXORI</name>
<keyword evidence="1" id="KW-0472">Membrane</keyword>
<dbReference type="AlphaFoldDB" id="A0A6B0U0K3"/>
<feature type="transmembrane region" description="Helical" evidence="1">
    <location>
        <begin position="44"/>
        <end position="63"/>
    </location>
</feature>
<accession>A0A6B0U0K3</accession>
<keyword evidence="1" id="KW-1133">Transmembrane helix</keyword>
<organism evidence="2">
    <name type="scientific">Ixodes ricinus</name>
    <name type="common">Common tick</name>
    <name type="synonym">Acarus ricinus</name>
    <dbReference type="NCBI Taxonomy" id="34613"/>
    <lineage>
        <taxon>Eukaryota</taxon>
        <taxon>Metazoa</taxon>
        <taxon>Ecdysozoa</taxon>
        <taxon>Arthropoda</taxon>
        <taxon>Chelicerata</taxon>
        <taxon>Arachnida</taxon>
        <taxon>Acari</taxon>
        <taxon>Parasitiformes</taxon>
        <taxon>Ixodida</taxon>
        <taxon>Ixodoidea</taxon>
        <taxon>Ixodidae</taxon>
        <taxon>Ixodinae</taxon>
        <taxon>Ixodes</taxon>
    </lineage>
</organism>